<dbReference type="Proteomes" id="UP001225316">
    <property type="component" value="Unassembled WGS sequence"/>
</dbReference>
<feature type="chain" id="PRO_5046670548" evidence="1">
    <location>
        <begin position="25"/>
        <end position="260"/>
    </location>
</feature>
<organism evidence="2 3">
    <name type="scientific">Thalassobacterium maritimum</name>
    <dbReference type="NCBI Taxonomy" id="3041265"/>
    <lineage>
        <taxon>Bacteria</taxon>
        <taxon>Pseudomonadati</taxon>
        <taxon>Verrucomicrobiota</taxon>
        <taxon>Opitutia</taxon>
        <taxon>Puniceicoccales</taxon>
        <taxon>Coraliomargaritaceae</taxon>
        <taxon>Thalassobacterium</taxon>
    </lineage>
</organism>
<proteinExistence type="predicted"/>
<sequence>MKKQLKTLPLLVTAGLATTASASAAVIAQYDFNSATDTFADSANASGLTAGEITPGTLMATDDGRSTTSTSEGAGSYFARWNAINAANGSTSAAWGNAQSNGIYLEFTLTPDAGTSLNLTDLHLDVAYNGTDNFRLAVTSSLTGYNYADRLTISTELTADASSLPNILQSNLGGIETAPDETDADWGQGEDTIIDLSSATFDNIASDVTFRIYAFSLTSSTSILRLDNVHVNGTVIPEPGSYALLVGILGLTSVMIRRRR</sequence>
<name>A0ABU1AQJ6_9BACT</name>
<accession>A0ABU1AQJ6</accession>
<protein>
    <submittedName>
        <fullName evidence="2">PEP-CTERM sorting domain-containing protein</fullName>
    </submittedName>
</protein>
<gene>
    <name evidence="2" type="ORF">QEH52_02255</name>
</gene>
<evidence type="ECO:0000313" key="2">
    <source>
        <dbReference type="EMBL" id="MDQ8206313.1"/>
    </source>
</evidence>
<dbReference type="InterPro" id="IPR013424">
    <property type="entry name" value="Ice-binding_C"/>
</dbReference>
<keyword evidence="1" id="KW-0732">Signal</keyword>
<evidence type="ECO:0000313" key="3">
    <source>
        <dbReference type="Proteomes" id="UP001225316"/>
    </source>
</evidence>
<dbReference type="NCBIfam" id="TIGR02595">
    <property type="entry name" value="PEP_CTERM"/>
    <property type="match status" value="1"/>
</dbReference>
<keyword evidence="3" id="KW-1185">Reference proteome</keyword>
<evidence type="ECO:0000256" key="1">
    <source>
        <dbReference type="SAM" id="SignalP"/>
    </source>
</evidence>
<reference evidence="2 3" key="1">
    <citation type="submission" date="2023-04" db="EMBL/GenBank/DDBJ databases">
        <title>A novel bacteria isolated from coastal sediment.</title>
        <authorList>
            <person name="Liu X.-J."/>
            <person name="Du Z.-J."/>
        </authorList>
    </citation>
    <scope>NUCLEOTIDE SEQUENCE [LARGE SCALE GENOMIC DNA]</scope>
    <source>
        <strain evidence="2 3">SDUM461003</strain>
    </source>
</reference>
<dbReference type="RefSeq" id="WP_308948347.1">
    <property type="nucleotide sequence ID" value="NZ_JARXHW010000003.1"/>
</dbReference>
<dbReference type="EMBL" id="JARXHW010000003">
    <property type="protein sequence ID" value="MDQ8206313.1"/>
    <property type="molecule type" value="Genomic_DNA"/>
</dbReference>
<feature type="signal peptide" evidence="1">
    <location>
        <begin position="1"/>
        <end position="24"/>
    </location>
</feature>
<comment type="caution">
    <text evidence="2">The sequence shown here is derived from an EMBL/GenBank/DDBJ whole genome shotgun (WGS) entry which is preliminary data.</text>
</comment>